<dbReference type="Proteomes" id="UP000799444">
    <property type="component" value="Unassembled WGS sequence"/>
</dbReference>
<reference evidence="2" key="1">
    <citation type="journal article" date="2020" name="Stud. Mycol.">
        <title>101 Dothideomycetes genomes: a test case for predicting lifestyles and emergence of pathogens.</title>
        <authorList>
            <person name="Haridas S."/>
            <person name="Albert R."/>
            <person name="Binder M."/>
            <person name="Bloem J."/>
            <person name="Labutti K."/>
            <person name="Salamov A."/>
            <person name="Andreopoulos B."/>
            <person name="Baker S."/>
            <person name="Barry K."/>
            <person name="Bills G."/>
            <person name="Bluhm B."/>
            <person name="Cannon C."/>
            <person name="Castanera R."/>
            <person name="Culley D."/>
            <person name="Daum C."/>
            <person name="Ezra D."/>
            <person name="Gonzalez J."/>
            <person name="Henrissat B."/>
            <person name="Kuo A."/>
            <person name="Liang C."/>
            <person name="Lipzen A."/>
            <person name="Lutzoni F."/>
            <person name="Magnuson J."/>
            <person name="Mondo S."/>
            <person name="Nolan M."/>
            <person name="Ohm R."/>
            <person name="Pangilinan J."/>
            <person name="Park H.-J."/>
            <person name="Ramirez L."/>
            <person name="Alfaro M."/>
            <person name="Sun H."/>
            <person name="Tritt A."/>
            <person name="Yoshinaga Y."/>
            <person name="Zwiers L.-H."/>
            <person name="Turgeon B."/>
            <person name="Goodwin S."/>
            <person name="Spatafora J."/>
            <person name="Crous P."/>
            <person name="Grigoriev I."/>
        </authorList>
    </citation>
    <scope>NUCLEOTIDE SEQUENCE</scope>
    <source>
        <strain evidence="2">CBS 125425</strain>
    </source>
</reference>
<dbReference type="EMBL" id="ML996136">
    <property type="protein sequence ID" value="KAF2735420.1"/>
    <property type="molecule type" value="Genomic_DNA"/>
</dbReference>
<evidence type="ECO:0000256" key="1">
    <source>
        <dbReference type="SAM" id="MobiDB-lite"/>
    </source>
</evidence>
<sequence length="202" mass="21671">MELVWDSNPTPRGSNDASRDSNDTPEKRRGSYQHSTRNISERQKGGIIVLRRMYGYTWEEIGDIVGCNRNSASVAYKNVEAKAGGSDKALVELLKAPPGPSDAGDPLIVRDNTPASREIPPLQTPPPQAFPLQTFPLQTSPSQTSPPGTSSSGTSPLLSSPPRTSMSPQTPQYEARSNLISHPAQTAPHPQTSRSAGLCAKL</sequence>
<feature type="region of interest" description="Disordered" evidence="1">
    <location>
        <begin position="1"/>
        <end position="44"/>
    </location>
</feature>
<feature type="compositionally biased region" description="Low complexity" evidence="1">
    <location>
        <begin position="130"/>
        <end position="168"/>
    </location>
</feature>
<dbReference type="AlphaFoldDB" id="A0A9P4V4J7"/>
<evidence type="ECO:0000313" key="2">
    <source>
        <dbReference type="EMBL" id="KAF2735420.1"/>
    </source>
</evidence>
<accession>A0A9P4V4J7</accession>
<feature type="compositionally biased region" description="Polar residues" evidence="1">
    <location>
        <begin position="178"/>
        <end position="195"/>
    </location>
</feature>
<feature type="region of interest" description="Disordered" evidence="1">
    <location>
        <begin position="94"/>
        <end position="202"/>
    </location>
</feature>
<gene>
    <name evidence="2" type="ORF">EJ04DRAFT_522891</name>
</gene>
<keyword evidence="3" id="KW-1185">Reference proteome</keyword>
<organism evidence="2 3">
    <name type="scientific">Polyplosphaeria fusca</name>
    <dbReference type="NCBI Taxonomy" id="682080"/>
    <lineage>
        <taxon>Eukaryota</taxon>
        <taxon>Fungi</taxon>
        <taxon>Dikarya</taxon>
        <taxon>Ascomycota</taxon>
        <taxon>Pezizomycotina</taxon>
        <taxon>Dothideomycetes</taxon>
        <taxon>Pleosporomycetidae</taxon>
        <taxon>Pleosporales</taxon>
        <taxon>Tetraplosphaeriaceae</taxon>
        <taxon>Polyplosphaeria</taxon>
    </lineage>
</organism>
<proteinExistence type="predicted"/>
<protein>
    <submittedName>
        <fullName evidence="2">Uncharacterized protein</fullName>
    </submittedName>
</protein>
<comment type="caution">
    <text evidence="2">The sequence shown here is derived from an EMBL/GenBank/DDBJ whole genome shotgun (WGS) entry which is preliminary data.</text>
</comment>
<evidence type="ECO:0000313" key="3">
    <source>
        <dbReference type="Proteomes" id="UP000799444"/>
    </source>
</evidence>
<feature type="compositionally biased region" description="Polar residues" evidence="1">
    <location>
        <begin position="7"/>
        <end position="16"/>
    </location>
</feature>
<name>A0A9P4V4J7_9PLEO</name>
<feature type="compositionally biased region" description="Basic and acidic residues" evidence="1">
    <location>
        <begin position="17"/>
        <end position="29"/>
    </location>
</feature>